<dbReference type="InParanoid" id="A0A067PPY8"/>
<dbReference type="Gene3D" id="3.60.130.30">
    <property type="match status" value="1"/>
</dbReference>
<reference evidence="2" key="1">
    <citation type="journal article" date="2014" name="Proc. Natl. Acad. Sci. U.S.A.">
        <title>Extensive sampling of basidiomycete genomes demonstrates inadequacy of the white-rot/brown-rot paradigm for wood decay fungi.</title>
        <authorList>
            <person name="Riley R."/>
            <person name="Salamov A.A."/>
            <person name="Brown D.W."/>
            <person name="Nagy L.G."/>
            <person name="Floudas D."/>
            <person name="Held B.W."/>
            <person name="Levasseur A."/>
            <person name="Lombard V."/>
            <person name="Morin E."/>
            <person name="Otillar R."/>
            <person name="Lindquist E.A."/>
            <person name="Sun H."/>
            <person name="LaButti K.M."/>
            <person name="Schmutz J."/>
            <person name="Jabbour D."/>
            <person name="Luo H."/>
            <person name="Baker S.E."/>
            <person name="Pisabarro A.G."/>
            <person name="Walton J.D."/>
            <person name="Blanchette R.A."/>
            <person name="Henrissat B."/>
            <person name="Martin F."/>
            <person name="Cullen D."/>
            <person name="Hibbett D.S."/>
            <person name="Grigoriev I.V."/>
        </authorList>
    </citation>
    <scope>NUCLEOTIDE SEQUENCE [LARGE SCALE GENOMIC DNA]</scope>
    <source>
        <strain evidence="2">MUCL 33604</strain>
    </source>
</reference>
<organism evidence="1 2">
    <name type="scientific">Jaapia argillacea MUCL 33604</name>
    <dbReference type="NCBI Taxonomy" id="933084"/>
    <lineage>
        <taxon>Eukaryota</taxon>
        <taxon>Fungi</taxon>
        <taxon>Dikarya</taxon>
        <taxon>Basidiomycota</taxon>
        <taxon>Agaricomycotina</taxon>
        <taxon>Agaricomycetes</taxon>
        <taxon>Agaricomycetidae</taxon>
        <taxon>Jaapiales</taxon>
        <taxon>Jaapiaceae</taxon>
        <taxon>Jaapia</taxon>
    </lineage>
</organism>
<gene>
    <name evidence="1" type="ORF">JAAARDRAFT_138761</name>
</gene>
<accession>A0A067PPY8</accession>
<protein>
    <submittedName>
        <fullName evidence="1">Uncharacterized protein</fullName>
    </submittedName>
</protein>
<keyword evidence="2" id="KW-1185">Reference proteome</keyword>
<dbReference type="OrthoDB" id="3200752at2759"/>
<proteinExistence type="predicted"/>
<evidence type="ECO:0000313" key="1">
    <source>
        <dbReference type="EMBL" id="KDQ52386.1"/>
    </source>
</evidence>
<dbReference type="Proteomes" id="UP000027265">
    <property type="component" value="Unassembled WGS sequence"/>
</dbReference>
<name>A0A067PPY8_9AGAM</name>
<dbReference type="AlphaFoldDB" id="A0A067PPY8"/>
<dbReference type="HOGENOM" id="CLU_039070_4_1_1"/>
<evidence type="ECO:0000313" key="2">
    <source>
        <dbReference type="Proteomes" id="UP000027265"/>
    </source>
</evidence>
<dbReference type="EMBL" id="KL197740">
    <property type="protein sequence ID" value="KDQ52386.1"/>
    <property type="molecule type" value="Genomic_DNA"/>
</dbReference>
<sequence>MEPFIVVDNSGMIIMWQLQSILWEDRQMALFSAMRILNTQLKGSLKSSMSGHGCNWRADTAYFKSAEDCCQVSPGVLNFSPAWFHQAHEICIMESGVEKWLWETLKTTAILNSIICVIHPGMFRYGTLGCNRLRELDGHRDPSQSWLSIYTSMAVIANREMPIHQDHHCYIGWYDFLATVGPYSNTEMEMASLGFKSSYLPGTVSALSSHVVSHGISACAGERVCYAYLMWHKVPHRVGFSMLMGLSMMADHYQDTRAETISADGDSAWRLYTQIV</sequence>